<protein>
    <submittedName>
        <fullName evidence="2">Saposin B-type domain-containing protein</fullName>
    </submittedName>
</protein>
<evidence type="ECO:0000313" key="1">
    <source>
        <dbReference type="Proteomes" id="UP000887578"/>
    </source>
</evidence>
<organism evidence="1 2">
    <name type="scientific">Panagrolaimus davidi</name>
    <dbReference type="NCBI Taxonomy" id="227884"/>
    <lineage>
        <taxon>Eukaryota</taxon>
        <taxon>Metazoa</taxon>
        <taxon>Ecdysozoa</taxon>
        <taxon>Nematoda</taxon>
        <taxon>Chromadorea</taxon>
        <taxon>Rhabditida</taxon>
        <taxon>Tylenchina</taxon>
        <taxon>Panagrolaimomorpha</taxon>
        <taxon>Panagrolaimoidea</taxon>
        <taxon>Panagrolaimidae</taxon>
        <taxon>Panagrolaimus</taxon>
    </lineage>
</organism>
<proteinExistence type="predicted"/>
<dbReference type="Proteomes" id="UP000887578">
    <property type="component" value="Unplaced"/>
</dbReference>
<dbReference type="AlphaFoldDB" id="A0A914Q4N4"/>
<evidence type="ECO:0000313" key="2">
    <source>
        <dbReference type="WBParaSite" id="PDA_v2.g23884.t1"/>
    </source>
</evidence>
<name>A0A914Q4N4_9BILA</name>
<dbReference type="WBParaSite" id="PDA_v2.g23884.t1">
    <property type="protein sequence ID" value="PDA_v2.g23884.t1"/>
    <property type="gene ID" value="PDA_v2.g23884"/>
</dbReference>
<sequence length="78" mass="9055">MESDIPPRVSNARTNASIVQRHLNRCSICKGEICDQLLGYLKTFPLEEIFMFIEELTPQEKVYFKERVLDVLQAGMFC</sequence>
<accession>A0A914Q4N4</accession>
<keyword evidence="1" id="KW-1185">Reference proteome</keyword>
<reference evidence="2" key="1">
    <citation type="submission" date="2022-11" db="UniProtKB">
        <authorList>
            <consortium name="WormBaseParasite"/>
        </authorList>
    </citation>
    <scope>IDENTIFICATION</scope>
</reference>